<keyword evidence="1" id="KW-0472">Membrane</keyword>
<dbReference type="InterPro" id="IPR020422">
    <property type="entry name" value="TYR_PHOSPHATASE_DUAL_dom"/>
</dbReference>
<feature type="domain" description="Tyrosine specific protein phosphatases" evidence="2">
    <location>
        <begin position="369"/>
        <end position="437"/>
    </location>
</feature>
<dbReference type="PROSITE" id="PS50056">
    <property type="entry name" value="TYR_PHOSPHATASE_2"/>
    <property type="match status" value="1"/>
</dbReference>
<feature type="transmembrane region" description="Helical" evidence="1">
    <location>
        <begin position="24"/>
        <end position="41"/>
    </location>
</feature>
<dbReference type="InterPro" id="IPR029021">
    <property type="entry name" value="Prot-tyrosine_phosphatase-like"/>
</dbReference>
<feature type="transmembrane region" description="Helical" evidence="1">
    <location>
        <begin position="61"/>
        <end position="87"/>
    </location>
</feature>
<evidence type="ECO:0000313" key="3">
    <source>
        <dbReference type="EMBL" id="WRL46498.1"/>
    </source>
</evidence>
<gene>
    <name evidence="3" type="ORF">U5817_00210</name>
</gene>
<dbReference type="InterPro" id="IPR000340">
    <property type="entry name" value="Dual-sp_phosphatase_cat-dom"/>
</dbReference>
<dbReference type="PANTHER" id="PTHR47216:SF4">
    <property type="entry name" value="OS01G0859400 PROTEIN"/>
    <property type="match status" value="1"/>
</dbReference>
<evidence type="ECO:0000313" key="4">
    <source>
        <dbReference type="Proteomes" id="UP001626593"/>
    </source>
</evidence>
<evidence type="ECO:0000256" key="1">
    <source>
        <dbReference type="SAM" id="Phobius"/>
    </source>
</evidence>
<organism evidence="3 4">
    <name type="scientific">Aromatoleum evansii</name>
    <name type="common">Azoarcus evansii</name>
    <dbReference type="NCBI Taxonomy" id="59406"/>
    <lineage>
        <taxon>Bacteria</taxon>
        <taxon>Pseudomonadati</taxon>
        <taxon>Pseudomonadota</taxon>
        <taxon>Betaproteobacteria</taxon>
        <taxon>Rhodocyclales</taxon>
        <taxon>Rhodocyclaceae</taxon>
        <taxon>Aromatoleum</taxon>
    </lineage>
</organism>
<sequence length="452" mass="48650">MSDTAEAALPVAAAADTGLWKRSLLWLLFLGPFFFLSYGYANSRAALSGVATSVVFAWETAIPLLPWTIVPYWSIDLLYGLAFLLCASARQVDRLALRLLTAQLVSVACFLLFPLRFAFERPPIDGTFGGLFDLLAGFDKPYNQAPSLHIGLLVILWARFAAGRRGPALLCVHAWALLIGLSVLTTYQHHFIDVPTGALVGALCLWLWPDEETPPLAAWHLTRDPRRRQLAVRYLTAAIALGAVAFGCGGSALWLLWGSVALSLTGLCYLGLGAAGLQKTRGRPSVGAALLLAPYIAGAWLNARLWTRRHPTPDHIADGVHAGRLPDAGSMRTGGFAGLVDLCAELPAPRGPWQYTGLPMLDLVAPTPHQLHDAAHAIEQGRRHGPLLVCCALGYSRSACAVAAWLVLTRRSPTVDHAIATLRRQRPQVVLGPAHRAALQACADAHQDVHAA</sequence>
<name>A0ABZ1AQU3_AROEV</name>
<dbReference type="SMART" id="SM00195">
    <property type="entry name" value="DSPc"/>
    <property type="match status" value="1"/>
</dbReference>
<keyword evidence="1" id="KW-1133">Transmembrane helix</keyword>
<feature type="transmembrane region" description="Helical" evidence="1">
    <location>
        <begin position="142"/>
        <end position="160"/>
    </location>
</feature>
<keyword evidence="1" id="KW-0812">Transmembrane</keyword>
<dbReference type="SUPFAM" id="SSF52799">
    <property type="entry name" value="(Phosphotyrosine protein) phosphatases II"/>
    <property type="match status" value="1"/>
</dbReference>
<dbReference type="CDD" id="cd03386">
    <property type="entry name" value="PAP2_Aur1_like"/>
    <property type="match status" value="1"/>
</dbReference>
<feature type="transmembrane region" description="Helical" evidence="1">
    <location>
        <begin position="253"/>
        <end position="272"/>
    </location>
</feature>
<keyword evidence="4" id="KW-1185">Reference proteome</keyword>
<proteinExistence type="predicted"/>
<dbReference type="Pfam" id="PF00782">
    <property type="entry name" value="DSPc"/>
    <property type="match status" value="1"/>
</dbReference>
<feature type="transmembrane region" description="Helical" evidence="1">
    <location>
        <begin position="99"/>
        <end position="119"/>
    </location>
</feature>
<feature type="transmembrane region" description="Helical" evidence="1">
    <location>
        <begin position="284"/>
        <end position="303"/>
    </location>
</feature>
<dbReference type="InterPro" id="IPR000387">
    <property type="entry name" value="Tyr_Pase_dom"/>
</dbReference>
<dbReference type="PANTHER" id="PTHR47216">
    <property type="match status" value="1"/>
</dbReference>
<feature type="transmembrane region" description="Helical" evidence="1">
    <location>
        <begin position="230"/>
        <end position="247"/>
    </location>
</feature>
<dbReference type="RefSeq" id="WP_407279298.1">
    <property type="nucleotide sequence ID" value="NZ_CP141259.1"/>
</dbReference>
<dbReference type="Proteomes" id="UP001626593">
    <property type="component" value="Chromosome"/>
</dbReference>
<dbReference type="Gene3D" id="3.90.190.10">
    <property type="entry name" value="Protein tyrosine phosphatase superfamily"/>
    <property type="match status" value="1"/>
</dbReference>
<dbReference type="EMBL" id="CP141259">
    <property type="protein sequence ID" value="WRL46498.1"/>
    <property type="molecule type" value="Genomic_DNA"/>
</dbReference>
<dbReference type="CDD" id="cd14527">
    <property type="entry name" value="DSP_bac"/>
    <property type="match status" value="1"/>
</dbReference>
<protein>
    <submittedName>
        <fullName evidence="3">Phosphatase PAP2/dual specificity phosphatase family protein</fullName>
    </submittedName>
</protein>
<evidence type="ECO:0000259" key="2">
    <source>
        <dbReference type="PROSITE" id="PS50056"/>
    </source>
</evidence>
<accession>A0ABZ1AQU3</accession>
<feature type="transmembrane region" description="Helical" evidence="1">
    <location>
        <begin position="167"/>
        <end position="185"/>
    </location>
</feature>
<reference evidence="3 4" key="1">
    <citation type="submission" date="2023-12" db="EMBL/GenBank/DDBJ databases">
        <title>A. evansii MAY27, complete genome.</title>
        <authorList>
            <person name="Wang Y."/>
        </authorList>
    </citation>
    <scope>NUCLEOTIDE SEQUENCE [LARGE SCALE GENOMIC DNA]</scope>
    <source>
        <strain evidence="3 4">MAY27</strain>
    </source>
</reference>